<proteinExistence type="inferred from homology"/>
<dbReference type="InterPro" id="IPR007562">
    <property type="entry name" value="Transglutaminase-like_domain"/>
</dbReference>
<dbReference type="AlphaFoldDB" id="A0A7J3M0D8"/>
<dbReference type="Gene3D" id="3.10.620.30">
    <property type="match status" value="1"/>
</dbReference>
<comment type="caution">
    <text evidence="3">The sequence shown here is derived from an EMBL/GenBank/DDBJ whole genome shotgun (WGS) entry which is preliminary data.</text>
</comment>
<dbReference type="Pfam" id="PF04473">
    <property type="entry name" value="DUF553"/>
    <property type="match status" value="1"/>
</dbReference>
<evidence type="ECO:0000313" key="3">
    <source>
        <dbReference type="EMBL" id="HGT82188.1"/>
    </source>
</evidence>
<protein>
    <recommendedName>
        <fullName evidence="2">Transglutaminase-like domain-containing protein</fullName>
    </recommendedName>
</protein>
<gene>
    <name evidence="3" type="ORF">ENT52_00420</name>
</gene>
<feature type="domain" description="Transglutaminase-like" evidence="2">
    <location>
        <begin position="2"/>
        <end position="133"/>
    </location>
</feature>
<name>A0A7J3M0D8_ARCFL</name>
<sequence length="246" mass="28757">MDFAWKTLEWVQENIRYDYVKASLPPPVITFKGRDVIIQSTERFYQTPEETVRLGRGICGDIAILTTALMLRHNCKSYVALVDFQNEEVDHLVSLVFLDKLYVLDQNLPPMDLGSYYNKWLRAGKRIEHITIYDKGLKLGNLTAEELRVQDQAFTKDDLKRLETLMASEMKKRFSFGALERFREKLVLIVKFEEFADYYSDAFADKIAEFLVKRLLEKVEGDWDAFTLEAKAKFPDLEVTLTLFRI</sequence>
<organism evidence="3">
    <name type="scientific">Archaeoglobus fulgidus</name>
    <dbReference type="NCBI Taxonomy" id="2234"/>
    <lineage>
        <taxon>Archaea</taxon>
        <taxon>Methanobacteriati</taxon>
        <taxon>Methanobacteriota</taxon>
        <taxon>Archaeoglobi</taxon>
        <taxon>Archaeoglobales</taxon>
        <taxon>Archaeoglobaceae</taxon>
        <taxon>Archaeoglobus</taxon>
    </lineage>
</organism>
<dbReference type="EMBL" id="DSYZ01000013">
    <property type="protein sequence ID" value="HGT82188.1"/>
    <property type="molecule type" value="Genomic_DNA"/>
</dbReference>
<evidence type="ECO:0000259" key="2">
    <source>
        <dbReference type="Pfam" id="PF04473"/>
    </source>
</evidence>
<accession>A0A7J3M0D8</accession>
<comment type="similarity">
    <text evidence="1">Belongs to the UPF0252 family.</text>
</comment>
<reference evidence="3" key="1">
    <citation type="journal article" date="2020" name="mSystems">
        <title>Genome- and Community-Level Interaction Insights into Carbon Utilization and Element Cycling Functions of Hydrothermarchaeota in Hydrothermal Sediment.</title>
        <authorList>
            <person name="Zhou Z."/>
            <person name="Liu Y."/>
            <person name="Xu W."/>
            <person name="Pan J."/>
            <person name="Luo Z.H."/>
            <person name="Li M."/>
        </authorList>
    </citation>
    <scope>NUCLEOTIDE SEQUENCE [LARGE SCALE GENOMIC DNA]</scope>
    <source>
        <strain evidence="3">SpSt-587</strain>
    </source>
</reference>
<evidence type="ECO:0000256" key="1">
    <source>
        <dbReference type="ARBA" id="ARBA00007458"/>
    </source>
</evidence>